<feature type="compositionally biased region" description="Basic residues" evidence="3">
    <location>
        <begin position="1"/>
        <end position="11"/>
    </location>
</feature>
<dbReference type="NCBIfam" id="NF033745">
    <property type="entry name" value="class_C_sortase"/>
    <property type="match status" value="1"/>
</dbReference>
<feature type="region of interest" description="Disordered" evidence="3">
    <location>
        <begin position="153"/>
        <end position="174"/>
    </location>
</feature>
<keyword evidence="4" id="KW-1133">Transmembrane helix</keyword>
<feature type="transmembrane region" description="Helical" evidence="4">
    <location>
        <begin position="332"/>
        <end position="353"/>
    </location>
</feature>
<evidence type="ECO:0000256" key="3">
    <source>
        <dbReference type="SAM" id="MobiDB-lite"/>
    </source>
</evidence>
<evidence type="ECO:0000256" key="1">
    <source>
        <dbReference type="ARBA" id="ARBA00022801"/>
    </source>
</evidence>
<feature type="active site" description="Proton donor/acceptor" evidence="2">
    <location>
        <position position="237"/>
    </location>
</feature>
<dbReference type="Proteomes" id="UP000216451">
    <property type="component" value="Unassembled WGS sequence"/>
</dbReference>
<sequence>MKGKKAKKAKKATPGARPEMPQGGQKNDGSWYSFRALMDESLAKSSEIGALQAKLRRKASIYRIIAGIAVLCGLAIVLYPMLYQTYSAYKFAMIAEESNRKVAQWPYPEGELALEKAREYNRKLFASGPHDIGELNDPYSSAEHEGDLSEAFGQLLGTGSGQPQPREQSTSEKDQEYMSILDQGNGIIGSVEVPKISVKLPVYHGTLSSTLNSGAGHLYGTSFPVDQPGSHTVITAHRGLPTALFFTRLGELQKGDEMYVTTMGRTFGYIVDRIEVIEPTDISKLGLTEGEERLTLMTCTPYGINTHRLLVSGHRGNIPQPVSPIPDARRDILWIPLVVGIMLLASLICAAIARRRRRAMRFMRARHALWLPWW</sequence>
<dbReference type="NCBIfam" id="TIGR01076">
    <property type="entry name" value="sortase_fam"/>
    <property type="match status" value="1"/>
</dbReference>
<accession>A0A261G2V9</accession>
<organism evidence="5 6">
    <name type="scientific">Bifidobacterium aquikefiri</name>
    <dbReference type="NCBI Taxonomy" id="1653207"/>
    <lineage>
        <taxon>Bacteria</taxon>
        <taxon>Bacillati</taxon>
        <taxon>Actinomycetota</taxon>
        <taxon>Actinomycetes</taxon>
        <taxon>Bifidobacteriales</taxon>
        <taxon>Bifidobacteriaceae</taxon>
        <taxon>Bifidobacterium</taxon>
    </lineage>
</organism>
<proteinExistence type="predicted"/>
<dbReference type="RefSeq" id="WP_094694407.1">
    <property type="nucleotide sequence ID" value="NZ_CALENZ010000042.1"/>
</dbReference>
<keyword evidence="4" id="KW-0472">Membrane</keyword>
<comment type="caution">
    <text evidence="5">The sequence shown here is derived from an EMBL/GenBank/DDBJ whole genome shotgun (WGS) entry which is preliminary data.</text>
</comment>
<dbReference type="Gene3D" id="2.40.260.10">
    <property type="entry name" value="Sortase"/>
    <property type="match status" value="1"/>
</dbReference>
<dbReference type="SUPFAM" id="SSF63817">
    <property type="entry name" value="Sortase"/>
    <property type="match status" value="1"/>
</dbReference>
<evidence type="ECO:0000256" key="2">
    <source>
        <dbReference type="PIRSR" id="PIRSR605754-1"/>
    </source>
</evidence>
<dbReference type="AlphaFoldDB" id="A0A261G2V9"/>
<feature type="region of interest" description="Disordered" evidence="3">
    <location>
        <begin position="1"/>
        <end position="28"/>
    </location>
</feature>
<dbReference type="InterPro" id="IPR023365">
    <property type="entry name" value="Sortase_dom-sf"/>
</dbReference>
<reference evidence="5 6" key="1">
    <citation type="journal article" date="2017" name="BMC Genomics">
        <title>Comparative genomic and phylogenomic analyses of the Bifidobacteriaceae family.</title>
        <authorList>
            <person name="Lugli G.A."/>
            <person name="Milani C."/>
            <person name="Turroni F."/>
            <person name="Duranti S."/>
            <person name="Mancabelli L."/>
            <person name="Mangifesta M."/>
            <person name="Ferrario C."/>
            <person name="Modesto M."/>
            <person name="Mattarelli P."/>
            <person name="Jiri K."/>
            <person name="van Sinderen D."/>
            <person name="Ventura M."/>
        </authorList>
    </citation>
    <scope>NUCLEOTIDE SEQUENCE [LARGE SCALE GENOMIC DNA]</scope>
    <source>
        <strain evidence="5 6">LMG 28769</strain>
    </source>
</reference>
<feature type="transmembrane region" description="Helical" evidence="4">
    <location>
        <begin position="61"/>
        <end position="82"/>
    </location>
</feature>
<dbReference type="EMBL" id="MWXA01000007">
    <property type="protein sequence ID" value="OZG65772.1"/>
    <property type="molecule type" value="Genomic_DNA"/>
</dbReference>
<evidence type="ECO:0000256" key="4">
    <source>
        <dbReference type="SAM" id="Phobius"/>
    </source>
</evidence>
<dbReference type="CDD" id="cd05827">
    <property type="entry name" value="Sortase_C"/>
    <property type="match status" value="1"/>
</dbReference>
<keyword evidence="1" id="KW-0378">Hydrolase</keyword>
<keyword evidence="4" id="KW-0812">Transmembrane</keyword>
<gene>
    <name evidence="5" type="ORF">BAQU_1510</name>
</gene>
<evidence type="ECO:0000313" key="5">
    <source>
        <dbReference type="EMBL" id="OZG65772.1"/>
    </source>
</evidence>
<evidence type="ECO:0000313" key="6">
    <source>
        <dbReference type="Proteomes" id="UP000216451"/>
    </source>
</evidence>
<dbReference type="OrthoDB" id="5242161at2"/>
<dbReference type="Pfam" id="PF04203">
    <property type="entry name" value="Sortase"/>
    <property type="match status" value="1"/>
</dbReference>
<dbReference type="GeneID" id="98296174"/>
<dbReference type="GO" id="GO:0016787">
    <property type="term" value="F:hydrolase activity"/>
    <property type="evidence" value="ECO:0007669"/>
    <property type="project" value="UniProtKB-KW"/>
</dbReference>
<name>A0A261G2V9_9BIFI</name>
<dbReference type="InterPro" id="IPR005754">
    <property type="entry name" value="Sortase"/>
</dbReference>
<feature type="active site" description="Acyl-thioester intermediate" evidence="2">
    <location>
        <position position="299"/>
    </location>
</feature>
<dbReference type="InterPro" id="IPR042002">
    <property type="entry name" value="Sortase_C"/>
</dbReference>
<keyword evidence="6" id="KW-1185">Reference proteome</keyword>
<protein>
    <submittedName>
        <fullName evidence="5">Sortase</fullName>
    </submittedName>
</protein>